<sequence>MPRFDAAARRDGPLNGPRSLLGPALAVLVTVLVTVSAGCATLGNTEPTPMPPGVSGAASDQMVLRWRRTGGIAGRGHGGEMPDFSLYGDGRAIVPGDDPIEPREYRLTPPALRGLLDGARAAGLGRSRTAERDDVADAFTLEITFGRAVTRVEHPEDSPGDPAVRFWKRLAPAGWAAGDQAAPPQPYAFPRLAILSGETADEGGRSWPLVPLGAGTRLPGGLCSVVTGRDLPRAVALARTAAPETRWRSEGRTYSVRWRPMLPGETTCADLGRR</sequence>
<proteinExistence type="predicted"/>
<evidence type="ECO:0000313" key="1">
    <source>
        <dbReference type="EMBL" id="RAY13424.1"/>
    </source>
</evidence>
<reference evidence="1 2" key="1">
    <citation type="submission" date="2018-06" db="EMBL/GenBank/DDBJ databases">
        <title>Actinomadura craniellae sp. nov. isolated from marine sponge Craniella sp.</title>
        <authorList>
            <person name="Li L."/>
            <person name="Xu Q.H."/>
            <person name="Lin H.W."/>
            <person name="Lu Y.H."/>
        </authorList>
    </citation>
    <scope>NUCLEOTIDE SEQUENCE [LARGE SCALE GENOMIC DNA]</scope>
    <source>
        <strain evidence="1 2">LHW63021</strain>
    </source>
</reference>
<dbReference type="Proteomes" id="UP000251891">
    <property type="component" value="Unassembled WGS sequence"/>
</dbReference>
<comment type="caution">
    <text evidence="1">The sequence shown here is derived from an EMBL/GenBank/DDBJ whole genome shotgun (WGS) entry which is preliminary data.</text>
</comment>
<protein>
    <submittedName>
        <fullName evidence="1">Uncharacterized protein</fullName>
    </submittedName>
</protein>
<name>A0A365H2U5_9ACTN</name>
<organism evidence="1 2">
    <name type="scientific">Actinomadura craniellae</name>
    <dbReference type="NCBI Taxonomy" id="2231787"/>
    <lineage>
        <taxon>Bacteria</taxon>
        <taxon>Bacillati</taxon>
        <taxon>Actinomycetota</taxon>
        <taxon>Actinomycetes</taxon>
        <taxon>Streptosporangiales</taxon>
        <taxon>Thermomonosporaceae</taxon>
        <taxon>Actinomadura</taxon>
    </lineage>
</organism>
<dbReference type="OrthoDB" id="5184982at2"/>
<gene>
    <name evidence="1" type="ORF">DPM19_20375</name>
</gene>
<dbReference type="RefSeq" id="WP_111869548.1">
    <property type="nucleotide sequence ID" value="NZ_QLYX01000009.1"/>
</dbReference>
<dbReference type="EMBL" id="QLYX01000009">
    <property type="protein sequence ID" value="RAY13424.1"/>
    <property type="molecule type" value="Genomic_DNA"/>
</dbReference>
<evidence type="ECO:0000313" key="2">
    <source>
        <dbReference type="Proteomes" id="UP000251891"/>
    </source>
</evidence>
<keyword evidence="2" id="KW-1185">Reference proteome</keyword>
<accession>A0A365H2U5</accession>
<dbReference type="AlphaFoldDB" id="A0A365H2U5"/>